<organism evidence="1 2">
    <name type="scientific">Diabrotica balteata</name>
    <name type="common">Banded cucumber beetle</name>
    <dbReference type="NCBI Taxonomy" id="107213"/>
    <lineage>
        <taxon>Eukaryota</taxon>
        <taxon>Metazoa</taxon>
        <taxon>Ecdysozoa</taxon>
        <taxon>Arthropoda</taxon>
        <taxon>Hexapoda</taxon>
        <taxon>Insecta</taxon>
        <taxon>Pterygota</taxon>
        <taxon>Neoptera</taxon>
        <taxon>Endopterygota</taxon>
        <taxon>Coleoptera</taxon>
        <taxon>Polyphaga</taxon>
        <taxon>Cucujiformia</taxon>
        <taxon>Chrysomeloidea</taxon>
        <taxon>Chrysomelidae</taxon>
        <taxon>Galerucinae</taxon>
        <taxon>Diabroticina</taxon>
        <taxon>Diabroticites</taxon>
        <taxon>Diabrotica</taxon>
    </lineage>
</organism>
<accession>A0A9N9X6W5</accession>
<protein>
    <recommendedName>
        <fullName evidence="3">DNA-directed DNA polymerase</fullName>
    </recommendedName>
</protein>
<dbReference type="SUPFAM" id="SSF53098">
    <property type="entry name" value="Ribonuclease H-like"/>
    <property type="match status" value="1"/>
</dbReference>
<dbReference type="Proteomes" id="UP001153709">
    <property type="component" value="Chromosome 1"/>
</dbReference>
<dbReference type="InterPro" id="IPR004211">
    <property type="entry name" value="Endonuclease_7"/>
</dbReference>
<dbReference type="GO" id="GO:0071897">
    <property type="term" value="P:DNA biosynthetic process"/>
    <property type="evidence" value="ECO:0007669"/>
    <property type="project" value="UniProtKB-ARBA"/>
</dbReference>
<keyword evidence="2" id="KW-1185">Reference proteome</keyword>
<dbReference type="GO" id="GO:0042575">
    <property type="term" value="C:DNA polymerase complex"/>
    <property type="evidence" value="ECO:0007669"/>
    <property type="project" value="UniProtKB-ARBA"/>
</dbReference>
<dbReference type="InterPro" id="IPR012337">
    <property type="entry name" value="RNaseH-like_sf"/>
</dbReference>
<dbReference type="PANTHER" id="PTHR31511">
    <property type="entry name" value="PROTEIN CBG23764"/>
    <property type="match status" value="1"/>
</dbReference>
<name>A0A9N9X6W5_DIABA</name>
<dbReference type="InterPro" id="IPR043502">
    <property type="entry name" value="DNA/RNA_pol_sf"/>
</dbReference>
<evidence type="ECO:0000313" key="2">
    <source>
        <dbReference type="Proteomes" id="UP001153709"/>
    </source>
</evidence>
<dbReference type="InterPro" id="IPR038563">
    <property type="entry name" value="Endonuclease_7_sf"/>
</dbReference>
<evidence type="ECO:0000313" key="1">
    <source>
        <dbReference type="EMBL" id="CAG9827130.1"/>
    </source>
</evidence>
<dbReference type="Pfam" id="PF02945">
    <property type="entry name" value="Endonuclease_7"/>
    <property type="match status" value="1"/>
</dbReference>
<dbReference type="EMBL" id="OU898276">
    <property type="protein sequence ID" value="CAG9827130.1"/>
    <property type="molecule type" value="Genomic_DNA"/>
</dbReference>
<dbReference type="InterPro" id="IPR044925">
    <property type="entry name" value="His-Me_finger_sf"/>
</dbReference>
<dbReference type="SUPFAM" id="SSF56672">
    <property type="entry name" value="DNA/RNA polymerases"/>
    <property type="match status" value="1"/>
</dbReference>
<proteinExistence type="predicted"/>
<dbReference type="OrthoDB" id="6602337at2759"/>
<dbReference type="PANTHER" id="PTHR31511:SF12">
    <property type="entry name" value="RHO TERMINATION FACTOR N-TERMINAL DOMAIN-CONTAINING PROTEIN"/>
    <property type="match status" value="1"/>
</dbReference>
<gene>
    <name evidence="1" type="ORF">DIABBA_LOCUS1165</name>
</gene>
<dbReference type="SUPFAM" id="SSF54060">
    <property type="entry name" value="His-Me finger endonucleases"/>
    <property type="match status" value="1"/>
</dbReference>
<sequence>MHNKIVIQSDNLVVAIQKLRKIIFDKFSERDAKIWLKRLNSHIWKCNNIIKAKKLPIGTVRKLQTNVGHFKHFRRIILNFNRHAGLGLNLKLRNRVKWENVVSCFASRIKTGVIINLCHKDVGPFLDDVFTVFKQKIKTILKSNRILKVNTTLCGEFIKKTGDSEILDLIYFNTKNVILDSYSTDLHIWFSENVKDKILKKLSEFAEKDSGAALSRVISLEVNINKVEIGNGSSYIKLPGQIQKRRACINIKNGDQNCFYWSIISSLYPAKINKELTSSYPYYSTALKTDDLDSPMSLSHITKFEKVNSISVNVYALELNQVKEKQFYEVVPARITQKKLDRHVNLLLIQDKYFPKLNDYDALPSDDENIEINYHYCWIKDMSRLLSSQLSKNTNKKYICDRCMNYFSNENKLAEHEEFCRDINKCKMTVPKYDYVAFRNFIYKQTTPFIIYADFECQLHNFTDSNVKLIKTAKYQKHVPYSAGYYFTCAYDYSLSYFRSYRGENCMEWFAKEMSEISKFVKSKIKSIVPMVEKPSTCEATVCHICEKPFSATDIIVVDHDHFTGQARGFAHQACNLNFKKLFVVPVAFHNFSGYDSHFMITDLCKHGHLSLLPINKEKYISFTLHSDEHKIRLRFIDTIRFMGASLDELASLLDTSEKKILKQEFYSLDDDTFSLLTCKGVFCYDYIDSLEKLEETSLPTISHFYNKLCDVHISEEKYAHAQKVWSTFKCKNLGEYSDLYLKTDILLLADVFEQFRQKCRDTYHLDPAWYYTIPGYTWDCMLRYTKCKLEILKDVDMILFIEKGIRGGISVCSNRFSEANNKYMPTYDPTQPSKYIMYLDVNNLYGWAMSEYLPFGGFKWIEDVTKFGIASKSTTFPEDHIDIMSIPNDAKEGYFFQVDLEYPHELHDKHKDFPFAAEHRIPPGSKLPKLLPTLFNKSKYIIHYRNLKQALSNGLILTKIHKVLKFNQSAWLRPYITFNTNLRAAAKCSFEKNLYKMMNNAVFGKTMENIRRHRIVKLAKNWNGRYGAKNLIASIRFHSRTIFSENLVAIELTKSVVCFNKPLYIGAAILDISKLCMYDFHYSFMLPTMGEENCMLLYMDTDSFVYELRCSDAYKEVLKTYNSKFDTSDYSENNPYEIERLNKKIPGLMKDEANGKIITHFIGLRSKMYTFKLQTTEEEREKEKQRLTRKQLNKEQIDCDIRNLGITKKAKGVKYNVVKNIITFKDFENCLKEYKIKSTKQRCIRSYQHSVFSIEQTKTALSPYDDKRYLIPESFKTLPWGHCDIP</sequence>
<dbReference type="Gene3D" id="3.40.1800.10">
    <property type="entry name" value="His-Me finger endonucleases"/>
    <property type="match status" value="1"/>
</dbReference>
<reference evidence="1" key="1">
    <citation type="submission" date="2022-01" db="EMBL/GenBank/DDBJ databases">
        <authorList>
            <person name="King R."/>
        </authorList>
    </citation>
    <scope>NUCLEOTIDE SEQUENCE</scope>
</reference>
<evidence type="ECO:0008006" key="3">
    <source>
        <dbReference type="Google" id="ProtNLM"/>
    </source>
</evidence>